<protein>
    <submittedName>
        <fullName evidence="1">Uncharacterized protein</fullName>
    </submittedName>
</protein>
<accession>A0AAV3RAW4</accession>
<evidence type="ECO:0000313" key="1">
    <source>
        <dbReference type="EMBL" id="GAA0173108.1"/>
    </source>
</evidence>
<keyword evidence="2" id="KW-1185">Reference proteome</keyword>
<dbReference type="Proteomes" id="UP001454036">
    <property type="component" value="Unassembled WGS sequence"/>
</dbReference>
<dbReference type="EMBL" id="BAABME010008448">
    <property type="protein sequence ID" value="GAA0173108.1"/>
    <property type="molecule type" value="Genomic_DNA"/>
</dbReference>
<name>A0AAV3RAW4_LITER</name>
<evidence type="ECO:0000313" key="2">
    <source>
        <dbReference type="Proteomes" id="UP001454036"/>
    </source>
</evidence>
<gene>
    <name evidence="1" type="ORF">LIER_26793</name>
</gene>
<dbReference type="AlphaFoldDB" id="A0AAV3RAW4"/>
<reference evidence="1 2" key="1">
    <citation type="submission" date="2024-01" db="EMBL/GenBank/DDBJ databases">
        <title>The complete chloroplast genome sequence of Lithospermum erythrorhizon: insights into the phylogenetic relationship among Boraginaceae species and the maternal lineages of purple gromwells.</title>
        <authorList>
            <person name="Okada T."/>
            <person name="Watanabe K."/>
        </authorList>
    </citation>
    <scope>NUCLEOTIDE SEQUENCE [LARGE SCALE GENOMIC DNA]</scope>
</reference>
<sequence length="69" mass="7853">MSPSGREGLYSGAHTSIGFQAHSIINMPYDTSAEAELLYSLIIKAKYENNRFQKPKKKPKVSTEEVDWY</sequence>
<organism evidence="1 2">
    <name type="scientific">Lithospermum erythrorhizon</name>
    <name type="common">Purple gromwell</name>
    <name type="synonym">Lithospermum officinale var. erythrorhizon</name>
    <dbReference type="NCBI Taxonomy" id="34254"/>
    <lineage>
        <taxon>Eukaryota</taxon>
        <taxon>Viridiplantae</taxon>
        <taxon>Streptophyta</taxon>
        <taxon>Embryophyta</taxon>
        <taxon>Tracheophyta</taxon>
        <taxon>Spermatophyta</taxon>
        <taxon>Magnoliopsida</taxon>
        <taxon>eudicotyledons</taxon>
        <taxon>Gunneridae</taxon>
        <taxon>Pentapetalae</taxon>
        <taxon>asterids</taxon>
        <taxon>lamiids</taxon>
        <taxon>Boraginales</taxon>
        <taxon>Boraginaceae</taxon>
        <taxon>Boraginoideae</taxon>
        <taxon>Lithospermeae</taxon>
        <taxon>Lithospermum</taxon>
    </lineage>
</organism>
<comment type="caution">
    <text evidence="1">The sequence shown here is derived from an EMBL/GenBank/DDBJ whole genome shotgun (WGS) entry which is preliminary data.</text>
</comment>
<proteinExistence type="predicted"/>